<accession>A0ABS6G4C6</accession>
<feature type="compositionally biased region" description="Basic and acidic residues" evidence="1">
    <location>
        <begin position="584"/>
        <end position="608"/>
    </location>
</feature>
<sequence>MLKDVIKTFEKEYKKRGEEYITDAHIPTDGEYIIVLPKDGGFEILDTIHIKQDKKTREIERTSPHFDFVQQADYMSRYLESNKAISDKNIHSNNYLTFFVKKENLHNGKINYKVISDYYEVFKNPFKKYNKPQQKEAYENIEAKNGKSDIDEIGRIEEWIKSNIYTISTGNDKSYLKIFFKYDINKYRKESEKYILTNIYNSADYNTIINDEIFGLPNDNMGLNSKKPYLENKSRKSKIPYFLSQDEVLMQKKFFDYLMNQATAGKTNIYTNDEKIIPKTNDELIESDFKGYFLRVKKGMEVEILDFDTIGLYSCNIRPFDLMNVIRLEKSKLEYKKTYKLDDLKNIINEVFFSRFLTSNYFTEPKDIKIYDPALKRNLLLARTTLFAWFYKGVDNNVWKILKQISLDLIKGSINKGYLTKASEQFNLSFSLKNYFEEGEDMPDVLVDIKNTLREKIGKDTKENKDNKENKGNRDNKEDTGSIESDKEYYFAVGQLSSYFISLSKSKTKPHSLANPIFNAKTDARIKEELKKLFKKYNYTIYSNKKFNNLYAMVASYEPEGRVMDDLIIAGYLHSNLVYETSDNTDKTAKDKKEENTNNENKGDKDYE</sequence>
<protein>
    <submittedName>
        <fullName evidence="2">Type I-B CRISPR-associated protein Cas8b/Csh1</fullName>
    </submittedName>
</protein>
<proteinExistence type="predicted"/>
<feature type="region of interest" description="Disordered" evidence="1">
    <location>
        <begin position="583"/>
        <end position="608"/>
    </location>
</feature>
<reference evidence="2 3" key="1">
    <citation type="submission" date="2021-06" db="EMBL/GenBank/DDBJ databases">
        <authorList>
            <person name="Sun Q."/>
            <person name="Li D."/>
        </authorList>
    </citation>
    <scope>NUCLEOTIDE SEQUENCE [LARGE SCALE GENOMIC DNA]</scope>
    <source>
        <strain evidence="2 3">MSJ-5</strain>
    </source>
</reference>
<dbReference type="Proteomes" id="UP000779508">
    <property type="component" value="Unassembled WGS sequence"/>
</dbReference>
<dbReference type="InterPro" id="IPR013420">
    <property type="entry name" value="CRISPR-assoc_prot_Cas8b/Csh1_C"/>
</dbReference>
<evidence type="ECO:0000256" key="1">
    <source>
        <dbReference type="SAM" id="MobiDB-lite"/>
    </source>
</evidence>
<feature type="region of interest" description="Disordered" evidence="1">
    <location>
        <begin position="458"/>
        <end position="481"/>
    </location>
</feature>
<organism evidence="2 3">
    <name type="scientific">Alkaliphilus flagellatus</name>
    <dbReference type="NCBI Taxonomy" id="2841507"/>
    <lineage>
        <taxon>Bacteria</taxon>
        <taxon>Bacillati</taxon>
        <taxon>Bacillota</taxon>
        <taxon>Clostridia</taxon>
        <taxon>Peptostreptococcales</taxon>
        <taxon>Natronincolaceae</taxon>
        <taxon>Alkaliphilus</taxon>
    </lineage>
</organism>
<keyword evidence="3" id="KW-1185">Reference proteome</keyword>
<dbReference type="NCBIfam" id="TIGR02591">
    <property type="entry name" value="cas_Csh1"/>
    <property type="match status" value="1"/>
</dbReference>
<comment type="caution">
    <text evidence="2">The sequence shown here is derived from an EMBL/GenBank/DDBJ whole genome shotgun (WGS) entry which is preliminary data.</text>
</comment>
<dbReference type="RefSeq" id="WP_216417798.1">
    <property type="nucleotide sequence ID" value="NZ_JAHLQK010000004.1"/>
</dbReference>
<evidence type="ECO:0000313" key="3">
    <source>
        <dbReference type="Proteomes" id="UP000779508"/>
    </source>
</evidence>
<evidence type="ECO:0000313" key="2">
    <source>
        <dbReference type="EMBL" id="MBU5677234.1"/>
    </source>
</evidence>
<name>A0ABS6G4C6_9FIRM</name>
<gene>
    <name evidence="2" type="primary">cas8b</name>
    <name evidence="2" type="ORF">KQI88_12500</name>
</gene>
<dbReference type="EMBL" id="JAHLQK010000004">
    <property type="protein sequence ID" value="MBU5677234.1"/>
    <property type="molecule type" value="Genomic_DNA"/>
</dbReference>